<accession>A0A0G1XDT7</accession>
<dbReference type="Proteomes" id="UP000034846">
    <property type="component" value="Unassembled WGS sequence"/>
</dbReference>
<protein>
    <submittedName>
        <fullName evidence="1">Uncharacterized protein</fullName>
    </submittedName>
</protein>
<gene>
    <name evidence="1" type="ORF">UY72_C0044G0010</name>
</gene>
<comment type="caution">
    <text evidence="1">The sequence shown here is derived from an EMBL/GenBank/DDBJ whole genome shotgun (WGS) entry which is preliminary data.</text>
</comment>
<name>A0A0G1XDT7_9BACT</name>
<evidence type="ECO:0000313" key="1">
    <source>
        <dbReference type="EMBL" id="KKW29453.1"/>
    </source>
</evidence>
<dbReference type="EMBL" id="LCRD01000044">
    <property type="protein sequence ID" value="KKW29453.1"/>
    <property type="molecule type" value="Genomic_DNA"/>
</dbReference>
<sequence length="109" mass="12350">MDTLLQVELAASALRRYFMNEDAIDYFAEMRTLMPGLQSSEHQLHVVLLKEVGAYAAQPNQATLRQVIAALLECRRANIWEGIPFEVDDIMRHNVPEYAELFDALSAPS</sequence>
<reference evidence="1 2" key="1">
    <citation type="journal article" date="2015" name="Nature">
        <title>rRNA introns, odd ribosomes, and small enigmatic genomes across a large radiation of phyla.</title>
        <authorList>
            <person name="Brown C.T."/>
            <person name="Hug L.A."/>
            <person name="Thomas B.C."/>
            <person name="Sharon I."/>
            <person name="Castelle C.J."/>
            <person name="Singh A."/>
            <person name="Wilkins M.J."/>
            <person name="Williams K.H."/>
            <person name="Banfield J.F."/>
        </authorList>
    </citation>
    <scope>NUCLEOTIDE SEQUENCE [LARGE SCALE GENOMIC DNA]</scope>
</reference>
<evidence type="ECO:0000313" key="2">
    <source>
        <dbReference type="Proteomes" id="UP000034846"/>
    </source>
</evidence>
<dbReference type="AlphaFoldDB" id="A0A0G1XDT7"/>
<organism evidence="1 2">
    <name type="scientific">Candidatus Uhrbacteria bacterium GW2011_GWD2_52_7</name>
    <dbReference type="NCBI Taxonomy" id="1618989"/>
    <lineage>
        <taxon>Bacteria</taxon>
        <taxon>Candidatus Uhriibacteriota</taxon>
    </lineage>
</organism>
<proteinExistence type="predicted"/>